<dbReference type="InterPro" id="IPR036770">
    <property type="entry name" value="Ankyrin_rpt-contain_sf"/>
</dbReference>
<keyword evidence="3" id="KW-1185">Reference proteome</keyword>
<feature type="compositionally biased region" description="Basic and acidic residues" evidence="1">
    <location>
        <begin position="29"/>
        <end position="41"/>
    </location>
</feature>
<gene>
    <name evidence="2" type="ORF">N7494_005080</name>
</gene>
<proteinExistence type="predicted"/>
<dbReference type="Gene3D" id="1.25.40.20">
    <property type="entry name" value="Ankyrin repeat-containing domain"/>
    <property type="match status" value="1"/>
</dbReference>
<dbReference type="Proteomes" id="UP001220324">
    <property type="component" value="Unassembled WGS sequence"/>
</dbReference>
<evidence type="ECO:0000313" key="3">
    <source>
        <dbReference type="Proteomes" id="UP001220324"/>
    </source>
</evidence>
<evidence type="ECO:0000313" key="2">
    <source>
        <dbReference type="EMBL" id="KAJ5543801.1"/>
    </source>
</evidence>
<reference evidence="2 3" key="1">
    <citation type="journal article" date="2023" name="IMA Fungus">
        <title>Comparative genomic study of the Penicillium genus elucidates a diverse pangenome and 15 lateral gene transfer events.</title>
        <authorList>
            <person name="Petersen C."/>
            <person name="Sorensen T."/>
            <person name="Nielsen M.R."/>
            <person name="Sondergaard T.E."/>
            <person name="Sorensen J.L."/>
            <person name="Fitzpatrick D.A."/>
            <person name="Frisvad J.C."/>
            <person name="Nielsen K.L."/>
        </authorList>
    </citation>
    <scope>NUCLEOTIDE SEQUENCE [LARGE SCALE GENOMIC DNA]</scope>
    <source>
        <strain evidence="2 3">IBT 35679</strain>
    </source>
</reference>
<feature type="compositionally biased region" description="Polar residues" evidence="1">
    <location>
        <begin position="19"/>
        <end position="28"/>
    </location>
</feature>
<name>A0AAD6CXA5_9EURO</name>
<comment type="caution">
    <text evidence="2">The sequence shown here is derived from an EMBL/GenBank/DDBJ whole genome shotgun (WGS) entry which is preliminary data.</text>
</comment>
<protein>
    <submittedName>
        <fullName evidence="2">Uncharacterized protein</fullName>
    </submittedName>
</protein>
<accession>A0AAD6CXA5</accession>
<evidence type="ECO:0000256" key="1">
    <source>
        <dbReference type="SAM" id="MobiDB-lite"/>
    </source>
</evidence>
<organism evidence="2 3">
    <name type="scientific">Penicillium frequentans</name>
    <dbReference type="NCBI Taxonomy" id="3151616"/>
    <lineage>
        <taxon>Eukaryota</taxon>
        <taxon>Fungi</taxon>
        <taxon>Dikarya</taxon>
        <taxon>Ascomycota</taxon>
        <taxon>Pezizomycotina</taxon>
        <taxon>Eurotiomycetes</taxon>
        <taxon>Eurotiomycetidae</taxon>
        <taxon>Eurotiales</taxon>
        <taxon>Aspergillaceae</taxon>
        <taxon>Penicillium</taxon>
    </lineage>
</organism>
<dbReference type="EMBL" id="JAQIZZ010000004">
    <property type="protein sequence ID" value="KAJ5543801.1"/>
    <property type="molecule type" value="Genomic_DNA"/>
</dbReference>
<dbReference type="AlphaFoldDB" id="A0AAD6CXA5"/>
<feature type="region of interest" description="Disordered" evidence="1">
    <location>
        <begin position="1"/>
        <end position="44"/>
    </location>
</feature>
<sequence length="488" mass="54901">MSIRDIAKKQGGSAIGVENGTTNHVTPKNHQEYEPSSEKNDSNLTADKAGIQSFEVSHKTFEVSLQSILDGSFQPSKDLHDLDNEFMAYMYRKLLDAEPYESHMTLHALNILRQDGRIPGPSRHGIKMFLKYSSETMAISWKVYKDFKHALASQNVLQDKQYLPDAASLTIHECPGCFTWLIQSRAIPASGFNSAGQSFFRLAFYEDRVDIARELLLAMSAEHILEPASIMADCRQQTVLEMSVMEAELFNICWTKIESNPNLDLSNVLGPRYSAHVCRHATPDLAVRMLARKIDLANIVKAFPLVAWPEMAQYHPSPASLFNWLVQRGCWPYSTEASPDTPLLAAAQYDRFEATNWLLWNNHNAWEQWKCAINAAERQTESSAHILDLFLTCISLAVPPHPLRWPQDVTCKVIEAACDQSQLSRAENLRITQDLAIQKLRCVTAAAPHPVVYTKESLLIAKRAGLTDLVNFLRAGNKEALRTLEDSC</sequence>